<proteinExistence type="predicted"/>
<keyword evidence="2" id="KW-0472">Membrane</keyword>
<dbReference type="AlphaFoldDB" id="D7DS56"/>
<organism evidence="3 4">
    <name type="scientific">Methanococcus voltae (strain ATCC BAA-1334 / A3)</name>
    <dbReference type="NCBI Taxonomy" id="456320"/>
    <lineage>
        <taxon>Archaea</taxon>
        <taxon>Methanobacteriati</taxon>
        <taxon>Methanobacteriota</taxon>
        <taxon>Methanomada group</taxon>
        <taxon>Methanococci</taxon>
        <taxon>Methanococcales</taxon>
        <taxon>Methanococcaceae</taxon>
        <taxon>Methanococcus</taxon>
    </lineage>
</organism>
<gene>
    <name evidence="3" type="ordered locus">Mvol_0306</name>
</gene>
<feature type="transmembrane region" description="Helical" evidence="2">
    <location>
        <begin position="128"/>
        <end position="153"/>
    </location>
</feature>
<feature type="region of interest" description="Disordered" evidence="1">
    <location>
        <begin position="420"/>
        <end position="446"/>
    </location>
</feature>
<protein>
    <submittedName>
        <fullName evidence="3">Uncharacterized protein</fullName>
    </submittedName>
</protein>
<dbReference type="STRING" id="456320.Mvol_0306"/>
<feature type="transmembrane region" description="Helical" evidence="2">
    <location>
        <begin position="204"/>
        <end position="224"/>
    </location>
</feature>
<feature type="transmembrane region" description="Helical" evidence="2">
    <location>
        <begin position="174"/>
        <end position="192"/>
    </location>
</feature>
<keyword evidence="4" id="KW-1185">Reference proteome</keyword>
<dbReference type="Proteomes" id="UP000007722">
    <property type="component" value="Chromosome"/>
</dbReference>
<dbReference type="eggNOG" id="arCOG09523">
    <property type="taxonomic scope" value="Archaea"/>
</dbReference>
<accession>D7DS56</accession>
<dbReference type="InParanoid" id="D7DS56"/>
<keyword evidence="2" id="KW-0812">Transmembrane</keyword>
<feature type="compositionally biased region" description="Basic and acidic residues" evidence="1">
    <location>
        <begin position="422"/>
        <end position="431"/>
    </location>
</feature>
<evidence type="ECO:0000256" key="1">
    <source>
        <dbReference type="SAM" id="MobiDB-lite"/>
    </source>
</evidence>
<name>D7DS56_METV3</name>
<evidence type="ECO:0000313" key="4">
    <source>
        <dbReference type="Proteomes" id="UP000007722"/>
    </source>
</evidence>
<evidence type="ECO:0000256" key="2">
    <source>
        <dbReference type="SAM" id="Phobius"/>
    </source>
</evidence>
<reference evidence="3 4" key="1">
    <citation type="submission" date="2010-05" db="EMBL/GenBank/DDBJ databases">
        <title>Complete sequence of Methanococcus voltae A3.</title>
        <authorList>
            <consortium name="US DOE Joint Genome Institute"/>
            <person name="Lucas S."/>
            <person name="Copeland A."/>
            <person name="Lapidus A."/>
            <person name="Cheng J.-F."/>
            <person name="Bruce D."/>
            <person name="Goodwin L."/>
            <person name="Pitluck S."/>
            <person name="Lowry S."/>
            <person name="Clum A."/>
            <person name="Land M."/>
            <person name="Hauser L."/>
            <person name="Kyrpides N."/>
            <person name="Mikhailova N."/>
            <person name="Whitman W.B."/>
            <person name="Woyke T."/>
        </authorList>
    </citation>
    <scope>NUCLEOTIDE SEQUENCE [LARGE SCALE GENOMIC DNA]</scope>
    <source>
        <strain evidence="4">ATCC BAA-1334 / A3</strain>
    </source>
</reference>
<evidence type="ECO:0000313" key="3">
    <source>
        <dbReference type="EMBL" id="ADI35966.1"/>
    </source>
</evidence>
<dbReference type="HOGENOM" id="CLU_564552_0_0_2"/>
<sequence length="446" mass="51828">MKRKIYILLFLFFLTNTVNAYDYFGDSEVEDTTDGSMDNFKITSHYFNESTNELTLIIDNYDGNLKTVNTYDVYGQNFKTIYVEAGKNNYTFNNVKLKGGKFFIALYNDNGMILYKKDATSLTLPDKIYLASIYAITFFSAQMVAVATIFFIISLIITKKLLIENLLMDRVAQAYPVIILNVIIDCLLIMIYNNYYGIHIIFSYGNWIIPIITVIGYTIGFKLFNVKYISLLHYDFENNYRKLLRVPYVEKESKIIVRWIDNKIKEIILPKVNNSKLYDDLLDFDGELYEITSYEVEEYPTKVYNEETFWNRILTKLEKLQDYLRDYIKGTITGKITVEHSKIMDKEIQESVHLKGSLEALNDRLYKLYGEICKLKNARGNDVVNLAQHGVNVIMSTLPNTQQYSDFIVEHFKDMVEEEDDNYKVETKNEVENGEGATNGDGQPNS</sequence>
<dbReference type="KEGG" id="mvo:Mvol_0306"/>
<keyword evidence="2" id="KW-1133">Transmembrane helix</keyword>
<dbReference type="EMBL" id="CP002057">
    <property type="protein sequence ID" value="ADI35966.1"/>
    <property type="molecule type" value="Genomic_DNA"/>
</dbReference>